<feature type="region of interest" description="Disordered" evidence="1">
    <location>
        <begin position="88"/>
        <end position="154"/>
    </location>
</feature>
<dbReference type="EMBL" id="LR877146">
    <property type="protein sequence ID" value="CAD2213779.1"/>
    <property type="molecule type" value="Genomic_DNA"/>
</dbReference>
<feature type="transmembrane region" description="Helical" evidence="2">
    <location>
        <begin position="6"/>
        <end position="25"/>
    </location>
</feature>
<feature type="region of interest" description="Disordered" evidence="1">
    <location>
        <begin position="42"/>
        <end position="63"/>
    </location>
</feature>
<evidence type="ECO:0000313" key="4">
    <source>
        <dbReference type="Proteomes" id="UP000515908"/>
    </source>
</evidence>
<accession>A0A7G2C2B4</accession>
<keyword evidence="4" id="KW-1185">Reference proteome</keyword>
<sequence length="154" mass="17095">MPWWVYLSIVLGCLGVIAVLVFFIVQLCKDDEDEEIVARSRRNTDVNPLASPSKPSKSEYVTPVGSILPTTEEDDVVLIRETPPQEDVVAEPSVIPRRSRRTTRNSTFLSGVDAEEGNETEDAALNELADSAASPRRRRRSVSFLENNDGGMDF</sequence>
<proteinExistence type="predicted"/>
<keyword evidence="2" id="KW-0812">Transmembrane</keyword>
<protein>
    <submittedName>
        <fullName evidence="3">Uncharacterized protein</fullName>
    </submittedName>
</protein>
<feature type="compositionally biased region" description="Acidic residues" evidence="1">
    <location>
        <begin position="113"/>
        <end position="124"/>
    </location>
</feature>
<dbReference type="Proteomes" id="UP000515908">
    <property type="component" value="Chromosome 02"/>
</dbReference>
<dbReference type="AlphaFoldDB" id="A0A7G2C2B4"/>
<keyword evidence="2" id="KW-0472">Membrane</keyword>
<dbReference type="VEuPathDB" id="TriTrypDB:ADEAN_000122200"/>
<evidence type="ECO:0000313" key="3">
    <source>
        <dbReference type="EMBL" id="CAD2213779.1"/>
    </source>
</evidence>
<organism evidence="3 4">
    <name type="scientific">Angomonas deanei</name>
    <dbReference type="NCBI Taxonomy" id="59799"/>
    <lineage>
        <taxon>Eukaryota</taxon>
        <taxon>Discoba</taxon>
        <taxon>Euglenozoa</taxon>
        <taxon>Kinetoplastea</taxon>
        <taxon>Metakinetoplastina</taxon>
        <taxon>Trypanosomatida</taxon>
        <taxon>Trypanosomatidae</taxon>
        <taxon>Strigomonadinae</taxon>
        <taxon>Angomonas</taxon>
    </lineage>
</organism>
<gene>
    <name evidence="3" type="ORF">ADEAN_000122200</name>
</gene>
<evidence type="ECO:0000256" key="1">
    <source>
        <dbReference type="SAM" id="MobiDB-lite"/>
    </source>
</evidence>
<evidence type="ECO:0000256" key="2">
    <source>
        <dbReference type="SAM" id="Phobius"/>
    </source>
</evidence>
<name>A0A7G2C2B4_9TRYP</name>
<keyword evidence="2" id="KW-1133">Transmembrane helix</keyword>
<reference evidence="3 4" key="1">
    <citation type="submission" date="2020-08" db="EMBL/GenBank/DDBJ databases">
        <authorList>
            <person name="Newling K."/>
            <person name="Davey J."/>
            <person name="Forrester S."/>
        </authorList>
    </citation>
    <scope>NUCLEOTIDE SEQUENCE [LARGE SCALE GENOMIC DNA]</scope>
    <source>
        <strain evidence="4">Crithidia deanei Carvalho (ATCC PRA-265)</strain>
    </source>
</reference>